<name>A0ABR7XK20_9BACT</name>
<dbReference type="Proteomes" id="UP000625551">
    <property type="component" value="Unassembled WGS sequence"/>
</dbReference>
<evidence type="ECO:0000313" key="1">
    <source>
        <dbReference type="EMBL" id="MBD1398603.1"/>
    </source>
</evidence>
<accession>A0ABR7XK20</accession>
<reference evidence="1 2" key="1">
    <citation type="submission" date="2020-09" db="EMBL/GenBank/DDBJ databases">
        <title>Genome sequencing and assembly of Pontibacter sp.</title>
        <authorList>
            <person name="Chhetri G."/>
        </authorList>
    </citation>
    <scope>NUCLEOTIDE SEQUENCE [LARGE SCALE GENOMIC DNA]</scope>
    <source>
        <strain evidence="1 2">JH31</strain>
    </source>
</reference>
<sequence length="207" mass="23841">MAAVLFIPIALEQNRKLDKSVLEVNAWHPNLEEHFPFPERNYREVSLTGNSLQDVPSIESAQAFIRQMYQETDTINGIRFIFQDSVSYGTYVGILNSFKIDSITYFAVYDNSIWVLNRPKPKEDTPYMFICGTSNLTKYYASSTYFDSYNDMSLSQKFEYHFTPYRSGAIKLWPALTLLLLLAILSMRQISSKSLYLNHPKSPSPVS</sequence>
<keyword evidence="2" id="KW-1185">Reference proteome</keyword>
<proteinExistence type="predicted"/>
<dbReference type="EMBL" id="JACXAJ010000009">
    <property type="protein sequence ID" value="MBD1398603.1"/>
    <property type="molecule type" value="Genomic_DNA"/>
</dbReference>
<dbReference type="RefSeq" id="WP_191184733.1">
    <property type="nucleotide sequence ID" value="NZ_JACXAJ010000009.1"/>
</dbReference>
<organism evidence="1 2">
    <name type="scientific">Pontibacter aquaedesilientis</name>
    <dbReference type="NCBI Taxonomy" id="2766980"/>
    <lineage>
        <taxon>Bacteria</taxon>
        <taxon>Pseudomonadati</taxon>
        <taxon>Bacteroidota</taxon>
        <taxon>Cytophagia</taxon>
        <taxon>Cytophagales</taxon>
        <taxon>Hymenobacteraceae</taxon>
        <taxon>Pontibacter</taxon>
    </lineage>
</organism>
<evidence type="ECO:0000313" key="2">
    <source>
        <dbReference type="Proteomes" id="UP000625551"/>
    </source>
</evidence>
<gene>
    <name evidence="1" type="ORF">H9Q13_15630</name>
</gene>
<protein>
    <submittedName>
        <fullName evidence="1">Uncharacterized protein</fullName>
    </submittedName>
</protein>
<comment type="caution">
    <text evidence="1">The sequence shown here is derived from an EMBL/GenBank/DDBJ whole genome shotgun (WGS) entry which is preliminary data.</text>
</comment>